<dbReference type="RefSeq" id="WP_185162735.1">
    <property type="nucleotide sequence ID" value="NZ_JACKWX010000014.1"/>
</dbReference>
<name>A0ABS6C4W0_9CLOT</name>
<dbReference type="EMBL" id="JAHLDG010000016">
    <property type="protein sequence ID" value="MBU3220534.1"/>
    <property type="molecule type" value="Genomic_DNA"/>
</dbReference>
<organism evidence="1 2">
    <name type="scientific">Clostridium algidicarnis</name>
    <dbReference type="NCBI Taxonomy" id="37659"/>
    <lineage>
        <taxon>Bacteria</taxon>
        <taxon>Bacillati</taxon>
        <taxon>Bacillota</taxon>
        <taxon>Clostridia</taxon>
        <taxon>Eubacteriales</taxon>
        <taxon>Clostridiaceae</taxon>
        <taxon>Clostridium</taxon>
    </lineage>
</organism>
<gene>
    <name evidence="1" type="ORF">KPL27_10615</name>
</gene>
<reference evidence="1 2" key="1">
    <citation type="submission" date="2021-06" db="EMBL/GenBank/DDBJ databases">
        <title>Clostridia strains as spoilage organisms.</title>
        <authorList>
            <person name="Wambui J."/>
            <person name="Stephan R."/>
            <person name="Stevens M.J.A."/>
        </authorList>
    </citation>
    <scope>NUCLEOTIDE SEQUENCE [LARGE SCALE GENOMIC DNA]</scope>
    <source>
        <strain evidence="1 2">CM013</strain>
    </source>
</reference>
<evidence type="ECO:0000313" key="2">
    <source>
        <dbReference type="Proteomes" id="UP000740830"/>
    </source>
</evidence>
<keyword evidence="2" id="KW-1185">Reference proteome</keyword>
<dbReference type="Proteomes" id="UP000740830">
    <property type="component" value="Unassembled WGS sequence"/>
</dbReference>
<sequence>MKKKVLIKSIAAMLLGLLIAPSAILPLGNGWGGDHPDPEIAVIEYNINI</sequence>
<protein>
    <submittedName>
        <fullName evidence="1">Uncharacterized protein</fullName>
    </submittedName>
</protein>
<proteinExistence type="predicted"/>
<evidence type="ECO:0000313" key="1">
    <source>
        <dbReference type="EMBL" id="MBU3220534.1"/>
    </source>
</evidence>
<comment type="caution">
    <text evidence="1">The sequence shown here is derived from an EMBL/GenBank/DDBJ whole genome shotgun (WGS) entry which is preliminary data.</text>
</comment>
<accession>A0ABS6C4W0</accession>